<dbReference type="RefSeq" id="WP_098455972.1">
    <property type="nucleotide sequence ID" value="NZ_PDJG01000001.1"/>
</dbReference>
<proteinExistence type="predicted"/>
<sequence length="106" mass="11157">MKHRRLVAALTVVLVASSVATASSAAAAGCTVTTSRSSTWTKVEARSGCLNVQARIDKYVSGSGIRTTLGYQGPTLSVAVDYSGVWSGAYYRTRSTAGTWTGWISF</sequence>
<dbReference type="AlphaFoldDB" id="A0A2A9E9Y6"/>
<protein>
    <recommendedName>
        <fullName evidence="4">Secreted protein</fullName>
    </recommendedName>
</protein>
<organism evidence="2 3">
    <name type="scientific">Sanguibacter antarcticus</name>
    <dbReference type="NCBI Taxonomy" id="372484"/>
    <lineage>
        <taxon>Bacteria</taxon>
        <taxon>Bacillati</taxon>
        <taxon>Actinomycetota</taxon>
        <taxon>Actinomycetes</taxon>
        <taxon>Micrococcales</taxon>
        <taxon>Sanguibacteraceae</taxon>
        <taxon>Sanguibacter</taxon>
    </lineage>
</organism>
<keyword evidence="1" id="KW-0732">Signal</keyword>
<evidence type="ECO:0000256" key="1">
    <source>
        <dbReference type="SAM" id="SignalP"/>
    </source>
</evidence>
<evidence type="ECO:0000313" key="2">
    <source>
        <dbReference type="EMBL" id="PFG35030.1"/>
    </source>
</evidence>
<evidence type="ECO:0000313" key="3">
    <source>
        <dbReference type="Proteomes" id="UP000225548"/>
    </source>
</evidence>
<gene>
    <name evidence="2" type="ORF">ATL42_2963</name>
</gene>
<reference evidence="2 3" key="1">
    <citation type="submission" date="2017-10" db="EMBL/GenBank/DDBJ databases">
        <title>Sequencing the genomes of 1000 actinobacteria strains.</title>
        <authorList>
            <person name="Klenk H.-P."/>
        </authorList>
    </citation>
    <scope>NUCLEOTIDE SEQUENCE [LARGE SCALE GENOMIC DNA]</scope>
    <source>
        <strain evidence="2 3">DSM 18966</strain>
    </source>
</reference>
<comment type="caution">
    <text evidence="2">The sequence shown here is derived from an EMBL/GenBank/DDBJ whole genome shotgun (WGS) entry which is preliminary data.</text>
</comment>
<evidence type="ECO:0008006" key="4">
    <source>
        <dbReference type="Google" id="ProtNLM"/>
    </source>
</evidence>
<name>A0A2A9E9Y6_9MICO</name>
<dbReference type="EMBL" id="PDJG01000001">
    <property type="protein sequence ID" value="PFG35030.1"/>
    <property type="molecule type" value="Genomic_DNA"/>
</dbReference>
<feature type="signal peptide" evidence="1">
    <location>
        <begin position="1"/>
        <end position="22"/>
    </location>
</feature>
<dbReference type="PROSITE" id="PS51257">
    <property type="entry name" value="PROKAR_LIPOPROTEIN"/>
    <property type="match status" value="1"/>
</dbReference>
<accession>A0A2A9E9Y6</accession>
<dbReference type="Proteomes" id="UP000225548">
    <property type="component" value="Unassembled WGS sequence"/>
</dbReference>
<feature type="chain" id="PRO_5038579444" description="Secreted protein" evidence="1">
    <location>
        <begin position="23"/>
        <end position="106"/>
    </location>
</feature>
<keyword evidence="3" id="KW-1185">Reference proteome</keyword>